<keyword evidence="1" id="KW-0812">Transmembrane</keyword>
<accession>A0A6S6Z2D2</accession>
<organism evidence="2 3">
    <name type="scientific">Achromobacter pestifer</name>
    <dbReference type="NCBI Taxonomy" id="1353889"/>
    <lineage>
        <taxon>Bacteria</taxon>
        <taxon>Pseudomonadati</taxon>
        <taxon>Pseudomonadota</taxon>
        <taxon>Betaproteobacteria</taxon>
        <taxon>Burkholderiales</taxon>
        <taxon>Alcaligenaceae</taxon>
        <taxon>Achromobacter</taxon>
    </lineage>
</organism>
<proteinExistence type="predicted"/>
<feature type="transmembrane region" description="Helical" evidence="1">
    <location>
        <begin position="34"/>
        <end position="55"/>
    </location>
</feature>
<dbReference type="EMBL" id="CADIJX010000003">
    <property type="protein sequence ID" value="CAB3646548.1"/>
    <property type="molecule type" value="Genomic_DNA"/>
</dbReference>
<sequence length="440" mass="47746">MSGFLQPRGKLAGHSRPLPRQAVPYMTTRTYRRYLFGIILSIALAAWLAALGIIAVTSPNLGWGIVALITAAIWVGGPLAIVLVVTWCVYLVRDRGQMPGRVHALLFMPTLLALLIYPAAQSIEQGKYNAFSASHPAIAETHVNLSGRDLWIDATPYASTSSGAGPTMPLSAREPQRFMAFIRYPSPDSTGAAAGAFPYQGARLSDGVVQYAYRPDASGAATALPLKRLSYPDLTPLFPNLGKDESSKLRYLYFHYPDHVEVAPALQRLAGMTEQRLDAARQKGLVLLKAQNYTPNTIVRLEINGQTLDIGDRAMESVAPLPAPCHDYAWHVGGAFVDLDKPLTLRWQTLDAPQSWHTATLRVPAFAQPKPVDGESTLARALLYFLPDGTVEGERFVEVHMPKAQLGIRATGIPARATAYASCGSAFSAFNPQTVKLLAD</sequence>
<reference evidence="2 3" key="1">
    <citation type="submission" date="2020-04" db="EMBL/GenBank/DDBJ databases">
        <authorList>
            <person name="De Canck E."/>
        </authorList>
    </citation>
    <scope>NUCLEOTIDE SEQUENCE [LARGE SCALE GENOMIC DNA]</scope>
    <source>
        <strain evidence="2 3">LMG 3431</strain>
    </source>
</reference>
<feature type="transmembrane region" description="Helical" evidence="1">
    <location>
        <begin position="102"/>
        <end position="120"/>
    </location>
</feature>
<protein>
    <submittedName>
        <fullName evidence="2">Uncharacterized protein</fullName>
    </submittedName>
</protein>
<evidence type="ECO:0000313" key="2">
    <source>
        <dbReference type="EMBL" id="CAB3646548.1"/>
    </source>
</evidence>
<dbReference type="AlphaFoldDB" id="A0A6S6Z2D2"/>
<gene>
    <name evidence="2" type="ORF">LMG3431_02485</name>
</gene>
<name>A0A6S6Z2D2_9BURK</name>
<evidence type="ECO:0000313" key="3">
    <source>
        <dbReference type="Proteomes" id="UP000494108"/>
    </source>
</evidence>
<keyword evidence="1" id="KW-0472">Membrane</keyword>
<keyword evidence="3" id="KW-1185">Reference proteome</keyword>
<dbReference type="Proteomes" id="UP000494108">
    <property type="component" value="Unassembled WGS sequence"/>
</dbReference>
<evidence type="ECO:0000256" key="1">
    <source>
        <dbReference type="SAM" id="Phobius"/>
    </source>
</evidence>
<feature type="transmembrane region" description="Helical" evidence="1">
    <location>
        <begin position="61"/>
        <end position="90"/>
    </location>
</feature>
<keyword evidence="1" id="KW-1133">Transmembrane helix</keyword>